<accession>A0ABR2UCG3</accession>
<comment type="caution">
    <text evidence="1">The sequence shown here is derived from an EMBL/GenBank/DDBJ whole genome shotgun (WGS) entry which is preliminary data.</text>
</comment>
<evidence type="ECO:0008006" key="3">
    <source>
        <dbReference type="Google" id="ProtNLM"/>
    </source>
</evidence>
<organism evidence="1 2">
    <name type="scientific">Hibiscus sabdariffa</name>
    <name type="common">roselle</name>
    <dbReference type="NCBI Taxonomy" id="183260"/>
    <lineage>
        <taxon>Eukaryota</taxon>
        <taxon>Viridiplantae</taxon>
        <taxon>Streptophyta</taxon>
        <taxon>Embryophyta</taxon>
        <taxon>Tracheophyta</taxon>
        <taxon>Spermatophyta</taxon>
        <taxon>Magnoliopsida</taxon>
        <taxon>eudicotyledons</taxon>
        <taxon>Gunneridae</taxon>
        <taxon>Pentapetalae</taxon>
        <taxon>rosids</taxon>
        <taxon>malvids</taxon>
        <taxon>Malvales</taxon>
        <taxon>Malvaceae</taxon>
        <taxon>Malvoideae</taxon>
        <taxon>Hibiscus</taxon>
    </lineage>
</organism>
<dbReference type="EMBL" id="JBBPBN010000001">
    <property type="protein sequence ID" value="KAK9047197.1"/>
    <property type="molecule type" value="Genomic_DNA"/>
</dbReference>
<evidence type="ECO:0000313" key="2">
    <source>
        <dbReference type="Proteomes" id="UP001396334"/>
    </source>
</evidence>
<gene>
    <name evidence="1" type="ORF">V6N11_053047</name>
</gene>
<reference evidence="1 2" key="1">
    <citation type="journal article" date="2024" name="G3 (Bethesda)">
        <title>Genome assembly of Hibiscus sabdariffa L. provides insights into metabolisms of medicinal natural products.</title>
        <authorList>
            <person name="Kim T."/>
        </authorList>
    </citation>
    <scope>NUCLEOTIDE SEQUENCE [LARGE SCALE GENOMIC DNA]</scope>
    <source>
        <strain evidence="1">TK-2024</strain>
        <tissue evidence="1">Old leaves</tissue>
    </source>
</reference>
<proteinExistence type="predicted"/>
<protein>
    <recommendedName>
        <fullName evidence="3">RNase H type-1 domain-containing protein</fullName>
    </recommendedName>
</protein>
<keyword evidence="2" id="KW-1185">Reference proteome</keyword>
<dbReference type="Proteomes" id="UP001396334">
    <property type="component" value="Unassembled WGS sequence"/>
</dbReference>
<sequence length="121" mass="13667">MYSYIRLGEYSYRGYFDSKFQTCCGMQLCFCRHTWAELSGYGEWQLVVQHVPRHQNSIADRFAALGRLSLSNGLSLPSPPADLISLIEEEKVRSACELLSPEDWSTVTNVACFNLHINLGG</sequence>
<evidence type="ECO:0000313" key="1">
    <source>
        <dbReference type="EMBL" id="KAK9047197.1"/>
    </source>
</evidence>
<name>A0ABR2UCG3_9ROSI</name>